<dbReference type="PANTHER" id="PTHR47326:SF1">
    <property type="entry name" value="HTH PSQ-TYPE DOMAIN-CONTAINING PROTEIN"/>
    <property type="match status" value="1"/>
</dbReference>
<accession>A0ABQ8TA87</accession>
<protein>
    <submittedName>
        <fullName evidence="1">Uncharacterized protein</fullName>
    </submittedName>
</protein>
<evidence type="ECO:0000313" key="2">
    <source>
        <dbReference type="Proteomes" id="UP001148838"/>
    </source>
</evidence>
<dbReference type="Gene3D" id="3.30.420.10">
    <property type="entry name" value="Ribonuclease H-like superfamily/Ribonuclease H"/>
    <property type="match status" value="1"/>
</dbReference>
<evidence type="ECO:0000313" key="1">
    <source>
        <dbReference type="EMBL" id="KAJ4442792.1"/>
    </source>
</evidence>
<sequence length="160" mass="19186">MSFTQQECLCCNSYCSYYYHYHYHYCCCSCYCYFYYYHYHYHHHHTITEYSKSEVFFQQHVYDETGRLNTTGCQFGILLPTPLKWSSQSPNLISCDNALWGHIKQKVAQNRYQTTEELKDAVRNVFASITPTMLRKISHRSWKQIILCHENNSVQTDPLE</sequence>
<dbReference type="PANTHER" id="PTHR47326">
    <property type="entry name" value="TRANSPOSABLE ELEMENT TC3 TRANSPOSASE-LIKE PROTEIN"/>
    <property type="match status" value="1"/>
</dbReference>
<proteinExistence type="predicted"/>
<organism evidence="1 2">
    <name type="scientific">Periplaneta americana</name>
    <name type="common">American cockroach</name>
    <name type="synonym">Blatta americana</name>
    <dbReference type="NCBI Taxonomy" id="6978"/>
    <lineage>
        <taxon>Eukaryota</taxon>
        <taxon>Metazoa</taxon>
        <taxon>Ecdysozoa</taxon>
        <taxon>Arthropoda</taxon>
        <taxon>Hexapoda</taxon>
        <taxon>Insecta</taxon>
        <taxon>Pterygota</taxon>
        <taxon>Neoptera</taxon>
        <taxon>Polyneoptera</taxon>
        <taxon>Dictyoptera</taxon>
        <taxon>Blattodea</taxon>
        <taxon>Blattoidea</taxon>
        <taxon>Blattidae</taxon>
        <taxon>Blattinae</taxon>
        <taxon>Periplaneta</taxon>
    </lineage>
</organism>
<dbReference type="Proteomes" id="UP001148838">
    <property type="component" value="Unassembled WGS sequence"/>
</dbReference>
<comment type="caution">
    <text evidence="1">The sequence shown here is derived from an EMBL/GenBank/DDBJ whole genome shotgun (WGS) entry which is preliminary data.</text>
</comment>
<gene>
    <name evidence="1" type="ORF">ANN_04385</name>
</gene>
<reference evidence="1 2" key="1">
    <citation type="journal article" date="2022" name="Allergy">
        <title>Genome assembly and annotation of Periplaneta americana reveal a comprehensive cockroach allergen profile.</title>
        <authorList>
            <person name="Wang L."/>
            <person name="Xiong Q."/>
            <person name="Saelim N."/>
            <person name="Wang L."/>
            <person name="Nong W."/>
            <person name="Wan A.T."/>
            <person name="Shi M."/>
            <person name="Liu X."/>
            <person name="Cao Q."/>
            <person name="Hui J.H.L."/>
            <person name="Sookrung N."/>
            <person name="Leung T.F."/>
            <person name="Tungtrongchitr A."/>
            <person name="Tsui S.K.W."/>
        </authorList>
    </citation>
    <scope>NUCLEOTIDE SEQUENCE [LARGE SCALE GENOMIC DNA]</scope>
    <source>
        <strain evidence="1">PWHHKU_190912</strain>
    </source>
</reference>
<name>A0ABQ8TA87_PERAM</name>
<keyword evidence="2" id="KW-1185">Reference proteome</keyword>
<dbReference type="InterPro" id="IPR036397">
    <property type="entry name" value="RNaseH_sf"/>
</dbReference>
<dbReference type="EMBL" id="JAJSOF020000013">
    <property type="protein sequence ID" value="KAJ4442792.1"/>
    <property type="molecule type" value="Genomic_DNA"/>
</dbReference>